<comment type="caution">
    <text evidence="1">The sequence shown here is derived from an EMBL/GenBank/DDBJ whole genome shotgun (WGS) entry which is preliminary data.</text>
</comment>
<reference evidence="1" key="1">
    <citation type="submission" date="2023-08" db="EMBL/GenBank/DDBJ databases">
        <authorList>
            <person name="Audoor S."/>
            <person name="Bilcke G."/>
        </authorList>
    </citation>
    <scope>NUCLEOTIDE SEQUENCE</scope>
</reference>
<accession>A0AAD2FPW4</accession>
<proteinExistence type="predicted"/>
<dbReference type="AlphaFoldDB" id="A0AAD2FPW4"/>
<evidence type="ECO:0000313" key="2">
    <source>
        <dbReference type="Proteomes" id="UP001295423"/>
    </source>
</evidence>
<dbReference type="EMBL" id="CAKOGP040001740">
    <property type="protein sequence ID" value="CAJ1948102.1"/>
    <property type="molecule type" value="Genomic_DNA"/>
</dbReference>
<sequence length="977" mass="110962">MEFPTPSAHQWGGCSATLLHKVARRAKSGGKDESGLGRFSWIKIRGRDIRQQESQTDGPPAGPLDLVVVSAYHPNKVAKALKWWSNGVRLTGGAIRPDKSFWYLIDFKWNAQQGVWKFRRKGDFKPSLLPTGMSEIAVELDDLDGTPVHLQWLEPDKSAKTLGILMSPCSNRKAQLVVMQGKAKAWADQIQPSFLHRYDEWDQLLSPVLRAALPKAGICRNFPRAMVYAPIAPQGVGVPHPYGLQVIKHLDMLLRHPANKTKTGAFLEAVLQAHQLETGTSYGLFQQVYANTSILASDTWAKRTWGELDSLSIHLEFDSPSLQPLRQGDQLLVDLFIDSLVDQLTLKWLNWCRIFLHAVTLSDIVNAEGTAITLKAWKGLRADSCSDWYQWPRTARPSNQWWTAWQQWISTHLTGHSNRRRLSSPLGPWHSVDLSWKWQYSPSTNTLSSLAVLQSTRAGSSSTLRALTNQPNHLPPHPPSLTSYKAKVGTACAQILTEDRRDIIWITCQTPGKFDDQSSTRSELIGLMASLLVLDWMSQVAHLKLFASQPSVEMACDGLIALDKSFSEFHLSSSGAQFDLASTIRALLRHLPLQVHRRHVKGHLDKHRPFSQLDWWEQRNVEVDSKAQSYRRLLESTGRSAASNPRFFHEPVSLFIDGVKSSRLDQAHIMELVSLPALRTYWPSKDRLSKQSIREVNWLSLARAMKALPANLQRWTPMHISGMTGVGKFLAIWNRSTKSSRPRCSSCPVEDHLRVPCCSAPTAAAEWSKRHLAFRTWMQTQHTAPEIEAFLFEYLKTVCQTSLGVPTVRAWSRHPHLFRSAISSQATFGAQGLLEGLVSPNWRHLQALHFSYIGSKKSANLWASRLIQQLIRIGHYMWKDRNRLAHSEDSSWYTARKREIDIGIREQFAMGLMDIPPRSQYLFRDSRETVLNKSLEDRQHWLRLVSHERAINRRSLARQRQMIFDLARPANPTSTRP</sequence>
<organism evidence="1 2">
    <name type="scientific">Cylindrotheca closterium</name>
    <dbReference type="NCBI Taxonomy" id="2856"/>
    <lineage>
        <taxon>Eukaryota</taxon>
        <taxon>Sar</taxon>
        <taxon>Stramenopiles</taxon>
        <taxon>Ochrophyta</taxon>
        <taxon>Bacillariophyta</taxon>
        <taxon>Bacillariophyceae</taxon>
        <taxon>Bacillariophycidae</taxon>
        <taxon>Bacillariales</taxon>
        <taxon>Bacillariaceae</taxon>
        <taxon>Cylindrotheca</taxon>
    </lineage>
</organism>
<feature type="non-terminal residue" evidence="1">
    <location>
        <position position="977"/>
    </location>
</feature>
<name>A0AAD2FPW4_9STRA</name>
<keyword evidence="2" id="KW-1185">Reference proteome</keyword>
<evidence type="ECO:0000313" key="1">
    <source>
        <dbReference type="EMBL" id="CAJ1948102.1"/>
    </source>
</evidence>
<dbReference type="Proteomes" id="UP001295423">
    <property type="component" value="Unassembled WGS sequence"/>
</dbReference>
<protein>
    <submittedName>
        <fullName evidence="1">Uncharacterized protein</fullName>
    </submittedName>
</protein>
<gene>
    <name evidence="1" type="ORF">CYCCA115_LOCUS11458</name>
</gene>